<feature type="transmembrane region" description="Helical" evidence="6">
    <location>
        <begin position="53"/>
        <end position="76"/>
    </location>
</feature>
<keyword evidence="4 6" id="KW-0472">Membrane</keyword>
<reference evidence="8 9" key="1">
    <citation type="submission" date="2014-02" db="EMBL/GenBank/DDBJ databases">
        <title>The genome sequence of the entomopathogenic fungus Metarhizium robertsii ARSEF 2575.</title>
        <authorList>
            <person name="Giuliano Garisto Donzelli B."/>
            <person name="Roe B.A."/>
            <person name="Macmil S.L."/>
            <person name="Krasnoff S.B."/>
            <person name="Gibson D.M."/>
        </authorList>
    </citation>
    <scope>NUCLEOTIDE SEQUENCE [LARGE SCALE GENOMIC DNA]</scope>
    <source>
        <strain evidence="8 9">ARSEF 2575</strain>
    </source>
</reference>
<organism evidence="8 9">
    <name type="scientific">Metarhizium robertsii</name>
    <dbReference type="NCBI Taxonomy" id="568076"/>
    <lineage>
        <taxon>Eukaryota</taxon>
        <taxon>Fungi</taxon>
        <taxon>Dikarya</taxon>
        <taxon>Ascomycota</taxon>
        <taxon>Pezizomycotina</taxon>
        <taxon>Sordariomycetes</taxon>
        <taxon>Hypocreomycetidae</taxon>
        <taxon>Hypocreales</taxon>
        <taxon>Clavicipitaceae</taxon>
        <taxon>Metarhizium</taxon>
    </lineage>
</organism>
<keyword evidence="2 6" id="KW-0812">Transmembrane</keyword>
<gene>
    <name evidence="8" type="ORF">X797_012161</name>
</gene>
<sequence length="363" mass="41620">MGAMTEKGRKLLIVQSICIGLVGIITLLRLLSRWCTKHRDRLRFRDMNWREDVLMGLATLLYATLAYYAIIGIVAGGIGKHMSDITLDELYLAFRSWLICELIYGPLSAIIRTSVALLLFRLPLSTYEKWALYTCLGMMYAFTIIYFFITLFQCNPPPYFWERFHNFEISGSCNDPHRLPIAAYWHSGIAGFSDLFITALSIWKLVQPRLKSKQDLKINSTRIVIIVFLSFGVLLTPLRAGVVMLVRIPYIRDMDLSPDFLYETVTFGGHNNREPSFRQTALVAPLSAPECKRHFKYDNQVERKAGRNKQNADRCDESRVPGWFSPHRAFWSKAAPTQTLLAVVQLASNCGSRFNYNARHERG</sequence>
<dbReference type="InterPro" id="IPR052337">
    <property type="entry name" value="SAT4-like"/>
</dbReference>
<comment type="caution">
    <text evidence="8">The sequence shown here is derived from an EMBL/GenBank/DDBJ whole genome shotgun (WGS) entry which is preliminary data.</text>
</comment>
<evidence type="ECO:0000259" key="7">
    <source>
        <dbReference type="Pfam" id="PF20684"/>
    </source>
</evidence>
<evidence type="ECO:0000256" key="4">
    <source>
        <dbReference type="ARBA" id="ARBA00023136"/>
    </source>
</evidence>
<dbReference type="PANTHER" id="PTHR33048">
    <property type="entry name" value="PTH11-LIKE INTEGRAL MEMBRANE PROTEIN (AFU_ORTHOLOGUE AFUA_5G11245)"/>
    <property type="match status" value="1"/>
</dbReference>
<feature type="domain" description="Rhodopsin" evidence="7">
    <location>
        <begin position="43"/>
        <end position="234"/>
    </location>
</feature>
<name>A0A014PGR7_9HYPO</name>
<evidence type="ECO:0000256" key="1">
    <source>
        <dbReference type="ARBA" id="ARBA00004141"/>
    </source>
</evidence>
<evidence type="ECO:0000313" key="9">
    <source>
        <dbReference type="Proteomes" id="UP000030151"/>
    </source>
</evidence>
<dbReference type="eggNOG" id="ENOG502SK0C">
    <property type="taxonomic scope" value="Eukaryota"/>
</dbReference>
<dbReference type="HOGENOM" id="CLU_028200_3_6_1"/>
<dbReference type="PANTHER" id="PTHR33048:SF96">
    <property type="entry name" value="INTEGRAL MEMBRANE PROTEIN"/>
    <property type="match status" value="1"/>
</dbReference>
<proteinExistence type="inferred from homology"/>
<evidence type="ECO:0000256" key="2">
    <source>
        <dbReference type="ARBA" id="ARBA00022692"/>
    </source>
</evidence>
<dbReference type="GO" id="GO:0016020">
    <property type="term" value="C:membrane"/>
    <property type="evidence" value="ECO:0007669"/>
    <property type="project" value="UniProtKB-SubCell"/>
</dbReference>
<dbReference type="EMBL" id="JELW01000158">
    <property type="protein sequence ID" value="EXU94764.1"/>
    <property type="molecule type" value="Genomic_DNA"/>
</dbReference>
<evidence type="ECO:0000256" key="5">
    <source>
        <dbReference type="ARBA" id="ARBA00038359"/>
    </source>
</evidence>
<keyword evidence="3 6" id="KW-1133">Transmembrane helix</keyword>
<feature type="transmembrane region" description="Helical" evidence="6">
    <location>
        <begin position="132"/>
        <end position="152"/>
    </location>
</feature>
<feature type="transmembrane region" description="Helical" evidence="6">
    <location>
        <begin position="12"/>
        <end position="32"/>
    </location>
</feature>
<comment type="subcellular location">
    <subcellularLocation>
        <location evidence="1">Membrane</location>
        <topology evidence="1">Multi-pass membrane protein</topology>
    </subcellularLocation>
</comment>
<feature type="transmembrane region" description="Helical" evidence="6">
    <location>
        <begin position="184"/>
        <end position="203"/>
    </location>
</feature>
<evidence type="ECO:0000313" key="8">
    <source>
        <dbReference type="EMBL" id="EXU94764.1"/>
    </source>
</evidence>
<feature type="transmembrane region" description="Helical" evidence="6">
    <location>
        <begin position="223"/>
        <end position="246"/>
    </location>
</feature>
<comment type="similarity">
    <text evidence="5">Belongs to the SAT4 family.</text>
</comment>
<dbReference type="Pfam" id="PF20684">
    <property type="entry name" value="Fung_rhodopsin"/>
    <property type="match status" value="1"/>
</dbReference>
<feature type="transmembrane region" description="Helical" evidence="6">
    <location>
        <begin position="96"/>
        <end position="120"/>
    </location>
</feature>
<dbReference type="AlphaFoldDB" id="A0A014PGR7"/>
<evidence type="ECO:0000256" key="6">
    <source>
        <dbReference type="SAM" id="Phobius"/>
    </source>
</evidence>
<dbReference type="InterPro" id="IPR049326">
    <property type="entry name" value="Rhodopsin_dom_fungi"/>
</dbReference>
<dbReference type="Proteomes" id="UP000030151">
    <property type="component" value="Unassembled WGS sequence"/>
</dbReference>
<evidence type="ECO:0000256" key="3">
    <source>
        <dbReference type="ARBA" id="ARBA00022989"/>
    </source>
</evidence>
<protein>
    <recommendedName>
        <fullName evidence="7">Rhodopsin domain-containing protein</fullName>
    </recommendedName>
</protein>
<accession>A0A014PGR7</accession>